<organism evidence="4 5">
    <name type="scientific">Trypanosoma vivax (strain Y486)</name>
    <dbReference type="NCBI Taxonomy" id="1055687"/>
    <lineage>
        <taxon>Eukaryota</taxon>
        <taxon>Discoba</taxon>
        <taxon>Euglenozoa</taxon>
        <taxon>Kinetoplastea</taxon>
        <taxon>Metakinetoplastina</taxon>
        <taxon>Trypanosomatida</taxon>
        <taxon>Trypanosomatidae</taxon>
        <taxon>Trypanosoma</taxon>
        <taxon>Duttonella</taxon>
    </lineage>
</organism>
<evidence type="ECO:0000313" key="5">
    <source>
        <dbReference type="Proteomes" id="UP000009027"/>
    </source>
</evidence>
<dbReference type="PANTHER" id="PTHR35613">
    <property type="entry name" value="C-TYPE LECTIN DOMAIN-CONTAINING PROTEIN"/>
    <property type="match status" value="1"/>
</dbReference>
<dbReference type="Pfam" id="PF16825">
    <property type="entry name" value="DUF5075"/>
    <property type="match status" value="1"/>
</dbReference>
<evidence type="ECO:0000256" key="1">
    <source>
        <dbReference type="SAM" id="MobiDB-lite"/>
    </source>
</evidence>
<keyword evidence="2" id="KW-0472">Membrane</keyword>
<feature type="signal peptide" evidence="3">
    <location>
        <begin position="1"/>
        <end position="38"/>
    </location>
</feature>
<name>F9WR98_TRYVY</name>
<dbReference type="InterPro" id="IPR031797">
    <property type="entry name" value="DUF5075"/>
</dbReference>
<gene>
    <name evidence="4" type="ORF">TvY486_0028480</name>
</gene>
<proteinExistence type="predicted"/>
<feature type="transmembrane region" description="Helical" evidence="2">
    <location>
        <begin position="372"/>
        <end position="396"/>
    </location>
</feature>
<dbReference type="PANTHER" id="PTHR35613:SF2">
    <property type="entry name" value="C-TYPE LECTIN DOMAIN-CONTAINING PROTEIN"/>
    <property type="match status" value="1"/>
</dbReference>
<keyword evidence="3" id="KW-0732">Signal</keyword>
<accession>F9WR98</accession>
<dbReference type="AlphaFoldDB" id="F9WR98"/>
<feature type="compositionally biased region" description="Gly residues" evidence="1">
    <location>
        <begin position="304"/>
        <end position="313"/>
    </location>
</feature>
<keyword evidence="5" id="KW-1185">Reference proteome</keyword>
<reference evidence="4 5" key="1">
    <citation type="journal article" date="2012" name="Proc. Natl. Acad. Sci. U.S.A.">
        <title>Antigenic diversity is generated by distinct evolutionary mechanisms in African trypanosome species.</title>
        <authorList>
            <person name="Jackson A.P."/>
            <person name="Berry A."/>
            <person name="Aslett M."/>
            <person name="Allison H.C."/>
            <person name="Burton P."/>
            <person name="Vavrova-Anderson J."/>
            <person name="Brown R."/>
            <person name="Browne H."/>
            <person name="Corton N."/>
            <person name="Hauser H."/>
            <person name="Gamble J."/>
            <person name="Gilderthorp R."/>
            <person name="Marcello L."/>
            <person name="McQuillan J."/>
            <person name="Otto T.D."/>
            <person name="Quail M.A."/>
            <person name="Sanders M.J."/>
            <person name="van Tonder A."/>
            <person name="Ginger M.L."/>
            <person name="Field M.C."/>
            <person name="Barry J.D."/>
            <person name="Hertz-Fowler C."/>
            <person name="Berriman M."/>
        </authorList>
    </citation>
    <scope>NUCLEOTIDE SEQUENCE</scope>
    <source>
        <strain evidence="4 5">Y486</strain>
    </source>
</reference>
<dbReference type="VEuPathDB" id="TriTrypDB:TvY486_0028480"/>
<evidence type="ECO:0008006" key="6">
    <source>
        <dbReference type="Google" id="ProtNLM"/>
    </source>
</evidence>
<keyword evidence="2" id="KW-1133">Transmembrane helix</keyword>
<evidence type="ECO:0000256" key="3">
    <source>
        <dbReference type="SAM" id="SignalP"/>
    </source>
</evidence>
<sequence length="451" mass="47567">MTTDARARTAACVRTAGAWPLLLLLCVHVAWHARLASAEDGRVTVNVKRYLSLPSEGFRTQHAHRVDYSSSDRLCREAGAVLAADQSRAAHKAILEQFHVLSVKSVGYSFLGGDALSNAAMRRNPLERCKAGDKTTSLNCVYRWNKGLFAAASNGDGAAFWRGSLRDVSGSAALNGYPSHWSELYPKDSYLNVVAWYLPDKYAVYWRDVNSDQPYFAPTPILYTYVTNYIAVCEVQDSVSTTGTGNGESASLASGAKLPFTSTNDAGGNILIPNSSPSSSTNNAPVSSTLTAMPTVDEASLAASGGGSNGTNGAGHHPTGSAVTAVTATKPPPPTSAPDVSEWVSSATFVPPVPGAKGQVGRDASSTWAERYWYVILLSLLVAIAAVVLIVLCLCLRCCAGDGEKVTPMVLRESAGAPLCVVAPVGDGDAYYADVPPFVPSHADGMWLPQC</sequence>
<keyword evidence="2" id="KW-0812">Transmembrane</keyword>
<dbReference type="EMBL" id="CAEX01004805">
    <property type="protein sequence ID" value="CCD20082.1"/>
    <property type="molecule type" value="Genomic_DNA"/>
</dbReference>
<protein>
    <recommendedName>
        <fullName evidence="6">C-type lectin domain-containing protein</fullName>
    </recommendedName>
</protein>
<feature type="region of interest" description="Disordered" evidence="1">
    <location>
        <begin position="268"/>
        <end position="288"/>
    </location>
</feature>
<evidence type="ECO:0000313" key="4">
    <source>
        <dbReference type="EMBL" id="CCD20082.1"/>
    </source>
</evidence>
<evidence type="ECO:0000256" key="2">
    <source>
        <dbReference type="SAM" id="Phobius"/>
    </source>
</evidence>
<dbReference type="Proteomes" id="UP000009027">
    <property type="component" value="Unassembled WGS sequence"/>
</dbReference>
<feature type="chain" id="PRO_5003395285" description="C-type lectin domain-containing protein" evidence="3">
    <location>
        <begin position="39"/>
        <end position="451"/>
    </location>
</feature>
<feature type="region of interest" description="Disordered" evidence="1">
    <location>
        <begin position="301"/>
        <end position="323"/>
    </location>
</feature>
<feature type="compositionally biased region" description="Low complexity" evidence="1">
    <location>
        <begin position="273"/>
        <end position="288"/>
    </location>
</feature>